<gene>
    <name evidence="2" type="ORF">LCGC14_2921970</name>
</gene>
<comment type="caution">
    <text evidence="2">The sequence shown here is derived from an EMBL/GenBank/DDBJ whole genome shotgun (WGS) entry which is preliminary data.</text>
</comment>
<feature type="domain" description="Electron transfer flavoprotein alpha/beta-subunit N-terminal" evidence="1">
    <location>
        <begin position="1"/>
        <end position="174"/>
    </location>
</feature>
<evidence type="ECO:0000313" key="2">
    <source>
        <dbReference type="EMBL" id="KKK40898.1"/>
    </source>
</evidence>
<proteinExistence type="predicted"/>
<name>A0A0F8V8P8_9ZZZZ</name>
<dbReference type="InterPro" id="IPR014729">
    <property type="entry name" value="Rossmann-like_a/b/a_fold"/>
</dbReference>
<dbReference type="GO" id="GO:0009055">
    <property type="term" value="F:electron transfer activity"/>
    <property type="evidence" value="ECO:0007669"/>
    <property type="project" value="InterPro"/>
</dbReference>
<sequence length="300" mass="33387">PNDKHAIEAALVLKETNEGSTVHAMSMGSENALSVLREAVAMGCDSASRIDYEEFLPSEGKAEILTKAISKDSYDLILTGMVGDFGSSQIPVLIASKMNFPHITYANTLEVDGNSFAADRYIEGGAIKIKVTMPCIVSVASTANEPRYTSVKRILVAKRTQIPVFSLDDLELDEDSLSNIGGLEFSAIEKPDIEEKEIIKIETDEEENLKLSYLEQNPDAKNSIDECKADIQDWYSNEKLMQFKSKQVTRVMIEQGNTKNAVYSALKLLEEGHQIVKQKRGSWEVKDTPLIDEDEDVKWE</sequence>
<dbReference type="PANTHER" id="PTHR21294">
    <property type="entry name" value="ELECTRON TRANSFER FLAVOPROTEIN BETA-SUBUNIT"/>
    <property type="match status" value="1"/>
</dbReference>
<dbReference type="InterPro" id="IPR014730">
    <property type="entry name" value="ETF_a/b_N"/>
</dbReference>
<dbReference type="InterPro" id="IPR012255">
    <property type="entry name" value="ETF_b"/>
</dbReference>
<organism evidence="2">
    <name type="scientific">marine sediment metagenome</name>
    <dbReference type="NCBI Taxonomy" id="412755"/>
    <lineage>
        <taxon>unclassified sequences</taxon>
        <taxon>metagenomes</taxon>
        <taxon>ecological metagenomes</taxon>
    </lineage>
</organism>
<dbReference type="Pfam" id="PF01012">
    <property type="entry name" value="ETF"/>
    <property type="match status" value="1"/>
</dbReference>
<dbReference type="EMBL" id="LAZR01070444">
    <property type="protein sequence ID" value="KKK40898.1"/>
    <property type="molecule type" value="Genomic_DNA"/>
</dbReference>
<evidence type="ECO:0000259" key="1">
    <source>
        <dbReference type="SMART" id="SM00893"/>
    </source>
</evidence>
<dbReference type="AlphaFoldDB" id="A0A0F8V8P8"/>
<dbReference type="SMART" id="SM00893">
    <property type="entry name" value="ETF"/>
    <property type="match status" value="1"/>
</dbReference>
<feature type="non-terminal residue" evidence="2">
    <location>
        <position position="1"/>
    </location>
</feature>
<dbReference type="SUPFAM" id="SSF52402">
    <property type="entry name" value="Adenine nucleotide alpha hydrolases-like"/>
    <property type="match status" value="1"/>
</dbReference>
<reference evidence="2" key="1">
    <citation type="journal article" date="2015" name="Nature">
        <title>Complex archaea that bridge the gap between prokaryotes and eukaryotes.</title>
        <authorList>
            <person name="Spang A."/>
            <person name="Saw J.H."/>
            <person name="Jorgensen S.L."/>
            <person name="Zaremba-Niedzwiedzka K."/>
            <person name="Martijn J."/>
            <person name="Lind A.E."/>
            <person name="van Eijk R."/>
            <person name="Schleper C."/>
            <person name="Guy L."/>
            <person name="Ettema T.J."/>
        </authorList>
    </citation>
    <scope>NUCLEOTIDE SEQUENCE</scope>
</reference>
<dbReference type="Gene3D" id="3.40.50.620">
    <property type="entry name" value="HUPs"/>
    <property type="match status" value="1"/>
</dbReference>
<protein>
    <recommendedName>
        <fullName evidence="1">Electron transfer flavoprotein alpha/beta-subunit N-terminal domain-containing protein</fullName>
    </recommendedName>
</protein>
<accession>A0A0F8V8P8</accession>